<keyword evidence="3" id="KW-1185">Reference proteome</keyword>
<dbReference type="Pfam" id="PF21906">
    <property type="entry name" value="WHD_NrtR"/>
    <property type="match status" value="1"/>
</dbReference>
<dbReference type="Gene3D" id="3.90.79.10">
    <property type="entry name" value="Nucleoside Triphosphate Pyrophosphohydrolase"/>
    <property type="match status" value="1"/>
</dbReference>
<organism evidence="2 3">
    <name type="scientific">Inhella proteolytica</name>
    <dbReference type="NCBI Taxonomy" id="2795029"/>
    <lineage>
        <taxon>Bacteria</taxon>
        <taxon>Pseudomonadati</taxon>
        <taxon>Pseudomonadota</taxon>
        <taxon>Betaproteobacteria</taxon>
        <taxon>Burkholderiales</taxon>
        <taxon>Sphaerotilaceae</taxon>
        <taxon>Inhella</taxon>
    </lineage>
</organism>
<name>A0A931J5F6_9BURK</name>
<gene>
    <name evidence="2" type="ORF">I7X39_09790</name>
</gene>
<dbReference type="InterPro" id="IPR054105">
    <property type="entry name" value="WHD_NrtR"/>
</dbReference>
<dbReference type="AlphaFoldDB" id="A0A931J5F6"/>
<proteinExistence type="predicted"/>
<reference evidence="2" key="1">
    <citation type="submission" date="2020-12" db="EMBL/GenBank/DDBJ databases">
        <title>The genome sequence of Inhella sp. 1Y17.</title>
        <authorList>
            <person name="Liu Y."/>
        </authorList>
    </citation>
    <scope>NUCLEOTIDE SEQUENCE</scope>
    <source>
        <strain evidence="2">1Y17</strain>
    </source>
</reference>
<evidence type="ECO:0000259" key="1">
    <source>
        <dbReference type="PROSITE" id="PS51462"/>
    </source>
</evidence>
<dbReference type="CDD" id="cd18873">
    <property type="entry name" value="NUDIX_NadM_like"/>
    <property type="match status" value="1"/>
</dbReference>
<comment type="caution">
    <text evidence="2">The sequence shown here is derived from an EMBL/GenBank/DDBJ whole genome shotgun (WGS) entry which is preliminary data.</text>
</comment>
<dbReference type="InterPro" id="IPR000086">
    <property type="entry name" value="NUDIX_hydrolase_dom"/>
</dbReference>
<dbReference type="SUPFAM" id="SSF46785">
    <property type="entry name" value="Winged helix' DNA-binding domain"/>
    <property type="match status" value="1"/>
</dbReference>
<dbReference type="InterPro" id="IPR036390">
    <property type="entry name" value="WH_DNA-bd_sf"/>
</dbReference>
<dbReference type="GO" id="GO:0016787">
    <property type="term" value="F:hydrolase activity"/>
    <property type="evidence" value="ECO:0007669"/>
    <property type="project" value="UniProtKB-KW"/>
</dbReference>
<dbReference type="RefSeq" id="WP_198110964.1">
    <property type="nucleotide sequence ID" value="NZ_JAEDAK010000005.1"/>
</dbReference>
<accession>A0A931J5F6</accession>
<sequence>MVSKPRMEFPRPFTTVDVVIFSVIDEQLQVLLVQRPKGGEEPFPGRWALPGGFVNVALDADLEACARRKLREKTGVESPYLEQLGSWGGAARDPRGWSATHVYFALIAGAQLTLTKGANAADVAWFEVDALLAKPRMAFDHAEILLAAVERLRAKVEYTSLPAFLLPEPFTLPQLQRVYEIVLGRPVDKSGFRTRMLAAQFLEEAGAVEGDSRRPAMGYRLRDRDSAVVFPRTFSPRGSPLGGR</sequence>
<protein>
    <submittedName>
        <fullName evidence="2">NUDIX hydrolase</fullName>
    </submittedName>
</protein>
<dbReference type="PANTHER" id="PTHR43736">
    <property type="entry name" value="ADP-RIBOSE PYROPHOSPHATASE"/>
    <property type="match status" value="1"/>
</dbReference>
<dbReference type="PANTHER" id="PTHR43736:SF4">
    <property type="entry name" value="SLR1690 PROTEIN"/>
    <property type="match status" value="1"/>
</dbReference>
<dbReference type="Pfam" id="PF00293">
    <property type="entry name" value="NUDIX"/>
    <property type="match status" value="1"/>
</dbReference>
<dbReference type="EMBL" id="JAEDAK010000005">
    <property type="protein sequence ID" value="MBH9577197.1"/>
    <property type="molecule type" value="Genomic_DNA"/>
</dbReference>
<dbReference type="Proteomes" id="UP000613266">
    <property type="component" value="Unassembled WGS sequence"/>
</dbReference>
<keyword evidence="2" id="KW-0378">Hydrolase</keyword>
<dbReference type="InterPro" id="IPR015797">
    <property type="entry name" value="NUDIX_hydrolase-like_dom_sf"/>
</dbReference>
<dbReference type="PROSITE" id="PS51462">
    <property type="entry name" value="NUDIX"/>
    <property type="match status" value="1"/>
</dbReference>
<evidence type="ECO:0000313" key="2">
    <source>
        <dbReference type="EMBL" id="MBH9577197.1"/>
    </source>
</evidence>
<feature type="domain" description="Nudix hydrolase" evidence="1">
    <location>
        <begin position="11"/>
        <end position="149"/>
    </location>
</feature>
<dbReference type="InterPro" id="IPR036388">
    <property type="entry name" value="WH-like_DNA-bd_sf"/>
</dbReference>
<dbReference type="SUPFAM" id="SSF55811">
    <property type="entry name" value="Nudix"/>
    <property type="match status" value="1"/>
</dbReference>
<evidence type="ECO:0000313" key="3">
    <source>
        <dbReference type="Proteomes" id="UP000613266"/>
    </source>
</evidence>
<dbReference type="Gene3D" id="1.10.10.10">
    <property type="entry name" value="Winged helix-like DNA-binding domain superfamily/Winged helix DNA-binding domain"/>
    <property type="match status" value="1"/>
</dbReference>